<dbReference type="Gene3D" id="3.40.50.300">
    <property type="entry name" value="P-loop containing nucleotide triphosphate hydrolases"/>
    <property type="match status" value="1"/>
</dbReference>
<dbReference type="GO" id="GO:0005886">
    <property type="term" value="C:plasma membrane"/>
    <property type="evidence" value="ECO:0007669"/>
    <property type="project" value="UniProtKB-SubCell"/>
</dbReference>
<reference evidence="12 13" key="2">
    <citation type="journal article" date="2013" name="Genome Announc.">
        <title>Genome Sequence of Growth-Improving Paenibacillus mucilaginosus Strain KNP414.</title>
        <authorList>
            <person name="Lu J.J."/>
            <person name="Wang J.F."/>
            <person name="Hu X.F."/>
        </authorList>
    </citation>
    <scope>NUCLEOTIDE SEQUENCE [LARGE SCALE GENOMIC DNA]</scope>
    <source>
        <strain evidence="12 13">KNP414</strain>
    </source>
</reference>
<feature type="domain" description="ABC transmembrane type-1" evidence="11">
    <location>
        <begin position="58"/>
        <end position="340"/>
    </location>
</feature>
<evidence type="ECO:0000256" key="6">
    <source>
        <dbReference type="ARBA" id="ARBA00022840"/>
    </source>
</evidence>
<proteinExistence type="predicted"/>
<keyword evidence="5" id="KW-0547">Nucleotide-binding</keyword>
<dbReference type="GO" id="GO:0016887">
    <property type="term" value="F:ATP hydrolysis activity"/>
    <property type="evidence" value="ECO:0007669"/>
    <property type="project" value="InterPro"/>
</dbReference>
<evidence type="ECO:0000259" key="10">
    <source>
        <dbReference type="PROSITE" id="PS50893"/>
    </source>
</evidence>
<dbReference type="InterPro" id="IPR036640">
    <property type="entry name" value="ABC1_TM_sf"/>
</dbReference>
<keyword evidence="2" id="KW-0813">Transport</keyword>
<dbReference type="FunFam" id="3.40.50.300:FF:000287">
    <property type="entry name" value="Multidrug ABC transporter ATP-binding protein"/>
    <property type="match status" value="1"/>
</dbReference>
<dbReference type="InterPro" id="IPR003439">
    <property type="entry name" value="ABC_transporter-like_ATP-bd"/>
</dbReference>
<dbReference type="Pfam" id="PF00664">
    <property type="entry name" value="ABC_membrane"/>
    <property type="match status" value="1"/>
</dbReference>
<dbReference type="EMBL" id="CP002869">
    <property type="protein sequence ID" value="AEI45675.1"/>
    <property type="molecule type" value="Genomic_DNA"/>
</dbReference>
<dbReference type="Pfam" id="PF00005">
    <property type="entry name" value="ABC_tran"/>
    <property type="match status" value="1"/>
</dbReference>
<evidence type="ECO:0000256" key="2">
    <source>
        <dbReference type="ARBA" id="ARBA00022448"/>
    </source>
</evidence>
<dbReference type="GO" id="GO:0005524">
    <property type="term" value="F:ATP binding"/>
    <property type="evidence" value="ECO:0007669"/>
    <property type="project" value="UniProtKB-KW"/>
</dbReference>
<evidence type="ECO:0000256" key="5">
    <source>
        <dbReference type="ARBA" id="ARBA00022741"/>
    </source>
</evidence>
<protein>
    <recommendedName>
        <fullName evidence="14">ABC transporter ATP-binding protein</fullName>
    </recommendedName>
</protein>
<dbReference type="PROSITE" id="PS00211">
    <property type="entry name" value="ABC_TRANSPORTER_1"/>
    <property type="match status" value="1"/>
</dbReference>
<sequence length="619" mass="67781">MLKLPGIPDKYAEALEGLLEGKEAPAAGRGKPKPKIRNLRSTLQRIWSYLADAKGILVLVCVLVVMSSVLSLLSPLWLGMAIDTYLVRRDGSGLLLLLGGLAAVYLVQTAATVLQNYLMIGTAQKAVAAMRADVFAQLQRLPIPYFAKRQHGELMSRFTNDIDNVSQTLSSSFIQICSSVITFTGMLAVMLWLSPLLTLITMTVVPVMFLGMKWITRRTGRLFRAQQKDMGAFNGFIEETLSGQLIVKTFGREEQVKAAFGERNRRLQTSAYWAQTYSGFISKLMIMLNNMSFAVIAAAGGVLAYKGLVTIGVIITFTEYARQFVRPLNDLATQYNTLLAAVAGAERAFEILDEEEERDEPGAAAVTEVQGEIEFRDVTFGYGEGVPALSNLSFQVKPGQTAALVGTTGAGKTTVVQLLTRFYEIDSGQILLDGQDIRTLQRSSLRRIMGFVLQDSVLFDATIRENIRYGRLDAADGEVEQAAKLANAHGFISKLPQGYDTVLHQGGGGISHGQKQLLAIARAMLADPAILILDEATSSIDTVTEMRIQEALSRLMQGRTNLVIAHRLNTVREADLIVVLERGRAAEQGSHEELMERKGAYCALYEARAQEEEAEPEAG</sequence>
<dbReference type="CDD" id="cd18547">
    <property type="entry name" value="ABC_6TM_Tm288_like"/>
    <property type="match status" value="1"/>
</dbReference>
<gene>
    <name evidence="12" type="ordered locus">KNP414_07165</name>
</gene>
<dbReference type="Gene3D" id="1.20.1560.10">
    <property type="entry name" value="ABC transporter type 1, transmembrane domain"/>
    <property type="match status" value="1"/>
</dbReference>
<keyword evidence="3" id="KW-1003">Cell membrane</keyword>
<dbReference type="CDD" id="cd03254">
    <property type="entry name" value="ABCC_Glucan_exporter_like"/>
    <property type="match status" value="1"/>
</dbReference>
<keyword evidence="7 9" id="KW-1133">Transmembrane helix</keyword>
<keyword evidence="8 9" id="KW-0472">Membrane</keyword>
<dbReference type="FunFam" id="1.20.1560.10:FF:000011">
    <property type="entry name" value="Multidrug ABC transporter ATP-binding protein"/>
    <property type="match status" value="1"/>
</dbReference>
<evidence type="ECO:0000256" key="4">
    <source>
        <dbReference type="ARBA" id="ARBA00022692"/>
    </source>
</evidence>
<dbReference type="AlphaFoldDB" id="F8FM49"/>
<evidence type="ECO:0000313" key="12">
    <source>
        <dbReference type="EMBL" id="AEI45675.1"/>
    </source>
</evidence>
<dbReference type="PANTHER" id="PTHR43394:SF1">
    <property type="entry name" value="ATP-BINDING CASSETTE SUB-FAMILY B MEMBER 10, MITOCHONDRIAL"/>
    <property type="match status" value="1"/>
</dbReference>
<organism evidence="12 13">
    <name type="scientific">Paenibacillus mucilaginosus (strain KNP414)</name>
    <dbReference type="NCBI Taxonomy" id="1036673"/>
    <lineage>
        <taxon>Bacteria</taxon>
        <taxon>Bacillati</taxon>
        <taxon>Bacillota</taxon>
        <taxon>Bacilli</taxon>
        <taxon>Bacillales</taxon>
        <taxon>Paenibacillaceae</taxon>
        <taxon>Paenibacillus</taxon>
    </lineage>
</organism>
<reference evidence="13" key="1">
    <citation type="submission" date="2011-06" db="EMBL/GenBank/DDBJ databases">
        <title>Complete genome sequence of Paenibacillus mucilaginosus KNP414.</title>
        <authorList>
            <person name="Wang J."/>
            <person name="Hu S."/>
            <person name="Hu X."/>
            <person name="Zhang B."/>
            <person name="Dong D."/>
            <person name="Zhang S."/>
            <person name="Zhao K."/>
            <person name="Wu D."/>
        </authorList>
    </citation>
    <scope>NUCLEOTIDE SEQUENCE [LARGE SCALE GENOMIC DNA]</scope>
    <source>
        <strain evidence="13">KNP414</strain>
    </source>
</reference>
<evidence type="ECO:0008006" key="14">
    <source>
        <dbReference type="Google" id="ProtNLM"/>
    </source>
</evidence>
<keyword evidence="6" id="KW-0067">ATP-binding</keyword>
<comment type="subcellular location">
    <subcellularLocation>
        <location evidence="1">Cell membrane</location>
        <topology evidence="1">Multi-pass membrane protein</topology>
    </subcellularLocation>
</comment>
<feature type="transmembrane region" description="Helical" evidence="9">
    <location>
        <begin position="293"/>
        <end position="317"/>
    </location>
</feature>
<dbReference type="SUPFAM" id="SSF52540">
    <property type="entry name" value="P-loop containing nucleoside triphosphate hydrolases"/>
    <property type="match status" value="1"/>
</dbReference>
<evidence type="ECO:0000256" key="3">
    <source>
        <dbReference type="ARBA" id="ARBA00022475"/>
    </source>
</evidence>
<dbReference type="InterPro" id="IPR003593">
    <property type="entry name" value="AAA+_ATPase"/>
</dbReference>
<name>F8FM49_PAEMK</name>
<dbReference type="HOGENOM" id="CLU_000604_84_3_9"/>
<evidence type="ECO:0000256" key="8">
    <source>
        <dbReference type="ARBA" id="ARBA00023136"/>
    </source>
</evidence>
<dbReference type="SUPFAM" id="SSF90123">
    <property type="entry name" value="ABC transporter transmembrane region"/>
    <property type="match status" value="1"/>
</dbReference>
<evidence type="ECO:0000313" key="13">
    <source>
        <dbReference type="Proteomes" id="UP000006620"/>
    </source>
</evidence>
<feature type="transmembrane region" description="Helical" evidence="9">
    <location>
        <begin position="55"/>
        <end position="82"/>
    </location>
</feature>
<dbReference type="SMART" id="SM00382">
    <property type="entry name" value="AAA"/>
    <property type="match status" value="1"/>
</dbReference>
<dbReference type="GO" id="GO:0015421">
    <property type="term" value="F:ABC-type oligopeptide transporter activity"/>
    <property type="evidence" value="ECO:0007669"/>
    <property type="project" value="TreeGrafter"/>
</dbReference>
<feature type="transmembrane region" description="Helical" evidence="9">
    <location>
        <begin position="94"/>
        <end position="114"/>
    </location>
</feature>
<dbReference type="InterPro" id="IPR017871">
    <property type="entry name" value="ABC_transporter-like_CS"/>
</dbReference>
<dbReference type="Proteomes" id="UP000006620">
    <property type="component" value="Chromosome"/>
</dbReference>
<dbReference type="InterPro" id="IPR027417">
    <property type="entry name" value="P-loop_NTPase"/>
</dbReference>
<evidence type="ECO:0000256" key="1">
    <source>
        <dbReference type="ARBA" id="ARBA00004651"/>
    </source>
</evidence>
<dbReference type="InterPro" id="IPR011527">
    <property type="entry name" value="ABC1_TM_dom"/>
</dbReference>
<feature type="transmembrane region" description="Helical" evidence="9">
    <location>
        <begin position="199"/>
        <end position="216"/>
    </location>
</feature>
<dbReference type="PATRIC" id="fig|1036673.3.peg.6681"/>
<dbReference type="PROSITE" id="PS50893">
    <property type="entry name" value="ABC_TRANSPORTER_2"/>
    <property type="match status" value="1"/>
</dbReference>
<feature type="domain" description="ABC transporter" evidence="10">
    <location>
        <begin position="373"/>
        <end position="607"/>
    </location>
</feature>
<evidence type="ECO:0000256" key="7">
    <source>
        <dbReference type="ARBA" id="ARBA00022989"/>
    </source>
</evidence>
<evidence type="ECO:0000259" key="11">
    <source>
        <dbReference type="PROSITE" id="PS50929"/>
    </source>
</evidence>
<dbReference type="PROSITE" id="PS50929">
    <property type="entry name" value="ABC_TM1F"/>
    <property type="match status" value="1"/>
</dbReference>
<dbReference type="KEGG" id="pms:KNP414_07165"/>
<accession>F8FM49</accession>
<dbReference type="InterPro" id="IPR039421">
    <property type="entry name" value="Type_1_exporter"/>
</dbReference>
<evidence type="ECO:0000256" key="9">
    <source>
        <dbReference type="SAM" id="Phobius"/>
    </source>
</evidence>
<dbReference type="RefSeq" id="WP_013920816.1">
    <property type="nucleotide sequence ID" value="NC_015690.1"/>
</dbReference>
<keyword evidence="4 9" id="KW-0812">Transmembrane</keyword>
<dbReference type="PANTHER" id="PTHR43394">
    <property type="entry name" value="ATP-DEPENDENT PERMEASE MDL1, MITOCHONDRIAL"/>
    <property type="match status" value="1"/>
</dbReference>